<reference evidence="2 3" key="1">
    <citation type="journal article" date="2015" name="Stand. Genomic Sci.">
        <title>Genomic Encyclopedia of Bacterial and Archaeal Type Strains, Phase III: the genomes of soil and plant-associated and newly described type strains.</title>
        <authorList>
            <person name="Whitman W.B."/>
            <person name="Woyke T."/>
            <person name="Klenk H.P."/>
            <person name="Zhou Y."/>
            <person name="Lilburn T.G."/>
            <person name="Beck B.J."/>
            <person name="De Vos P."/>
            <person name="Vandamme P."/>
            <person name="Eisen J.A."/>
            <person name="Garrity G."/>
            <person name="Hugenholtz P."/>
            <person name="Kyrpides N.C."/>
        </authorList>
    </citation>
    <scope>NUCLEOTIDE SEQUENCE [LARGE SCALE GENOMIC DNA]</scope>
    <source>
        <strain evidence="2 3">VKM Ac-2541</strain>
    </source>
</reference>
<feature type="compositionally biased region" description="Basic and acidic residues" evidence="1">
    <location>
        <begin position="83"/>
        <end position="92"/>
    </location>
</feature>
<sequence length="92" mass="9956">MRSPFALIHHYDASDPADLILSGMAGTKAEQDAYEEAVKLATYWSANQDLRHALDAGLTPVSSPLTPRPSTRTDPQPSKPSAPRRDSPALND</sequence>
<name>A0A4R2ITU0_9ACTN</name>
<evidence type="ECO:0000256" key="1">
    <source>
        <dbReference type="SAM" id="MobiDB-lite"/>
    </source>
</evidence>
<proteinExistence type="predicted"/>
<evidence type="ECO:0000313" key="2">
    <source>
        <dbReference type="EMBL" id="TCO46265.1"/>
    </source>
</evidence>
<feature type="compositionally biased region" description="Polar residues" evidence="1">
    <location>
        <begin position="60"/>
        <end position="76"/>
    </location>
</feature>
<dbReference type="Proteomes" id="UP000295573">
    <property type="component" value="Unassembled WGS sequence"/>
</dbReference>
<keyword evidence="3" id="KW-1185">Reference proteome</keyword>
<gene>
    <name evidence="2" type="ORF">EV646_107289</name>
</gene>
<evidence type="ECO:0000313" key="3">
    <source>
        <dbReference type="Proteomes" id="UP000295573"/>
    </source>
</evidence>
<dbReference type="EMBL" id="SLWR01000007">
    <property type="protein sequence ID" value="TCO46265.1"/>
    <property type="molecule type" value="Genomic_DNA"/>
</dbReference>
<protein>
    <submittedName>
        <fullName evidence="2">Uncharacterized protein</fullName>
    </submittedName>
</protein>
<dbReference type="RefSeq" id="WP_132151246.1">
    <property type="nucleotide sequence ID" value="NZ_SLWR01000007.1"/>
</dbReference>
<comment type="caution">
    <text evidence="2">The sequence shown here is derived from an EMBL/GenBank/DDBJ whole genome shotgun (WGS) entry which is preliminary data.</text>
</comment>
<dbReference type="AlphaFoldDB" id="A0A4R2ITU0"/>
<organism evidence="2 3">
    <name type="scientific">Kribbella antiqua</name>
    <dbReference type="NCBI Taxonomy" id="2512217"/>
    <lineage>
        <taxon>Bacteria</taxon>
        <taxon>Bacillati</taxon>
        <taxon>Actinomycetota</taxon>
        <taxon>Actinomycetes</taxon>
        <taxon>Propionibacteriales</taxon>
        <taxon>Kribbellaceae</taxon>
        <taxon>Kribbella</taxon>
    </lineage>
</organism>
<accession>A0A4R2ITU0</accession>
<feature type="region of interest" description="Disordered" evidence="1">
    <location>
        <begin position="55"/>
        <end position="92"/>
    </location>
</feature>